<evidence type="ECO:0000256" key="1">
    <source>
        <dbReference type="SAM" id="Phobius"/>
    </source>
</evidence>
<feature type="transmembrane region" description="Helical" evidence="1">
    <location>
        <begin position="269"/>
        <end position="287"/>
    </location>
</feature>
<gene>
    <name evidence="2" type="ORF">SAMN05421768_102167</name>
    <name evidence="3" type="ORF">SAMN05421768_108166</name>
</gene>
<keyword evidence="1" id="KW-1133">Transmembrane helix</keyword>
<keyword evidence="1" id="KW-0812">Transmembrane</keyword>
<dbReference type="AlphaFoldDB" id="A0A1N7JDU8"/>
<organism evidence="3 4">
    <name type="scientific">Chryseobacterium joostei</name>
    <dbReference type="NCBI Taxonomy" id="112234"/>
    <lineage>
        <taxon>Bacteria</taxon>
        <taxon>Pseudomonadati</taxon>
        <taxon>Bacteroidota</taxon>
        <taxon>Flavobacteriia</taxon>
        <taxon>Flavobacteriales</taxon>
        <taxon>Weeksellaceae</taxon>
        <taxon>Chryseobacterium group</taxon>
        <taxon>Chryseobacterium</taxon>
    </lineage>
</organism>
<dbReference type="Proteomes" id="UP000186106">
    <property type="component" value="Unassembled WGS sequence"/>
</dbReference>
<name>A0A1N7JDU8_9FLAO</name>
<feature type="transmembrane region" description="Helical" evidence="1">
    <location>
        <begin position="231"/>
        <end position="257"/>
    </location>
</feature>
<reference evidence="3 4" key="1">
    <citation type="submission" date="2017-01" db="EMBL/GenBank/DDBJ databases">
        <authorList>
            <person name="Mah S.A."/>
            <person name="Swanson W.J."/>
            <person name="Moy G.W."/>
            <person name="Vacquier V.D."/>
        </authorList>
    </citation>
    <scope>NUCLEOTIDE SEQUENCE [LARGE SCALE GENOMIC DNA]</scope>
    <source>
        <strain evidence="3 4">DSM 16927</strain>
    </source>
</reference>
<keyword evidence="1" id="KW-0472">Membrane</keyword>
<dbReference type="EMBL" id="FTNZ01000008">
    <property type="protein sequence ID" value="SIS47495.1"/>
    <property type="molecule type" value="Genomic_DNA"/>
</dbReference>
<evidence type="ECO:0000313" key="2">
    <source>
        <dbReference type="EMBL" id="SIS31001.1"/>
    </source>
</evidence>
<protein>
    <recommendedName>
        <fullName evidence="5">Glycosyltransferase RgtA/B/C/D-like domain-containing protein</fullName>
    </recommendedName>
</protein>
<dbReference type="EMBL" id="FTNZ01000002">
    <property type="protein sequence ID" value="SIS31001.1"/>
    <property type="molecule type" value="Genomic_DNA"/>
</dbReference>
<feature type="transmembrane region" description="Helical" evidence="1">
    <location>
        <begin position="70"/>
        <end position="99"/>
    </location>
</feature>
<feature type="transmembrane region" description="Helical" evidence="1">
    <location>
        <begin position="318"/>
        <end position="334"/>
    </location>
</feature>
<evidence type="ECO:0008006" key="5">
    <source>
        <dbReference type="Google" id="ProtNLM"/>
    </source>
</evidence>
<sequence length="450" mass="52252">MRKKPSTGTMPKYFKEIIITLVVVLSRLPFIFNSLGSDLDAWREVYTGKIWSEEHIYNVSRFPGYPFSEFIFSLIYNCPYWCINLLSVFFTVGCCLCFFRILEFFKIKLSFLISLVLSFTPIIYINSTVAMEYNWSLFFLLASVYSILNKKLWVASIFFGLIVSTRFNNIIFLPAFFFLTYYFTGKDIKKVIRFSMLTLLFTFIFFLPVILKYGIHFLQSSGASEVSYPTLLSLGTLHVYGALGISAIFLALIIQLLKGGFQKTDLHKDHFMLFCIIIILSNLIFFIKYPLEAGYLTPSIPFVLILLQKILDQKLIKIVLYGLLISPFLIHINTKKVDIKGIIFVNEGYEDQELEYCKNLIKKIEILSQDTPRIFHVGNLSEQILLMSNFEKNCTIKIVKKLAQEDKNAIINKKHTLYYINTVDGKIENDKTHMLDQHGILFYKDFELVK</sequence>
<accession>A0A1N7JDU8</accession>
<feature type="transmembrane region" description="Helical" evidence="1">
    <location>
        <begin position="153"/>
        <end position="179"/>
    </location>
</feature>
<evidence type="ECO:0000313" key="3">
    <source>
        <dbReference type="EMBL" id="SIS47495.1"/>
    </source>
</evidence>
<feature type="transmembrane region" description="Helical" evidence="1">
    <location>
        <begin position="12"/>
        <end position="32"/>
    </location>
</feature>
<feature type="transmembrane region" description="Helical" evidence="1">
    <location>
        <begin position="111"/>
        <end position="133"/>
    </location>
</feature>
<dbReference type="RefSeq" id="WP_164463051.1">
    <property type="nucleotide sequence ID" value="NZ_CP033926.1"/>
</dbReference>
<proteinExistence type="predicted"/>
<evidence type="ECO:0000313" key="4">
    <source>
        <dbReference type="Proteomes" id="UP000186106"/>
    </source>
</evidence>
<feature type="transmembrane region" description="Helical" evidence="1">
    <location>
        <begin position="191"/>
        <end position="211"/>
    </location>
</feature>